<organism evidence="13">
    <name type="scientific">Hirondellea gigas</name>
    <dbReference type="NCBI Taxonomy" id="1518452"/>
    <lineage>
        <taxon>Eukaryota</taxon>
        <taxon>Metazoa</taxon>
        <taxon>Ecdysozoa</taxon>
        <taxon>Arthropoda</taxon>
        <taxon>Crustacea</taxon>
        <taxon>Multicrustacea</taxon>
        <taxon>Malacostraca</taxon>
        <taxon>Eumalacostraca</taxon>
        <taxon>Peracarida</taxon>
        <taxon>Amphipoda</taxon>
        <taxon>Amphilochidea</taxon>
        <taxon>Lysianassida</taxon>
        <taxon>Lysianassidira</taxon>
        <taxon>Lysianassoidea</taxon>
        <taxon>Lysianassidae</taxon>
        <taxon>Hirondellea</taxon>
    </lineage>
</organism>
<dbReference type="Pfam" id="PF17121">
    <property type="entry name" value="zf-C3HC4_5"/>
    <property type="match status" value="1"/>
</dbReference>
<dbReference type="Pfam" id="PF25811">
    <property type="entry name" value="CAK-anch_MAT1"/>
    <property type="match status" value="1"/>
</dbReference>
<evidence type="ECO:0000256" key="4">
    <source>
        <dbReference type="ARBA" id="ARBA00022833"/>
    </source>
</evidence>
<dbReference type="GO" id="GO:0006289">
    <property type="term" value="P:nucleotide-excision repair"/>
    <property type="evidence" value="ECO:0007669"/>
    <property type="project" value="InterPro"/>
</dbReference>
<keyword evidence="4" id="KW-0862">Zinc</keyword>
<keyword evidence="11" id="KW-0175">Coiled coil</keyword>
<dbReference type="PROSITE" id="PS00518">
    <property type="entry name" value="ZF_RING_1"/>
    <property type="match status" value="1"/>
</dbReference>
<proteinExistence type="evidence at transcript level"/>
<dbReference type="GO" id="GO:0008270">
    <property type="term" value="F:zinc ion binding"/>
    <property type="evidence" value="ECO:0007669"/>
    <property type="project" value="UniProtKB-KW"/>
</dbReference>
<dbReference type="NCBIfam" id="TIGR00570">
    <property type="entry name" value="cdk7"/>
    <property type="match status" value="1"/>
</dbReference>
<evidence type="ECO:0000256" key="8">
    <source>
        <dbReference type="ARBA" id="ARBA00077720"/>
    </source>
</evidence>
<dbReference type="GO" id="GO:0016301">
    <property type="term" value="F:kinase activity"/>
    <property type="evidence" value="ECO:0007669"/>
    <property type="project" value="UniProtKB-KW"/>
</dbReference>
<sequence>MAAKVAKGKTETYEIECPSCKTTKYRNPQMKLMVNECGHALCDDCVKTIFVKESGQCPECDMIIKRAKFRVQIFEDPLVEKEIDIRRKVGRIHNKIEDDFSKVEEYDDYLEMIEDLVYCLTYDQNKAETERKLESYERIHREEIKKNSHRKSAADEELDKIIEEEKLKYLQRLQEQRKEMEKTKQNSSSNRNTSLLKDLMASDGDASLIVQSHAKRLKMEKEGEEQEEILAKIEAATAGKNPKEFSSGVRIGVFGGAGKGDSAVAALMMQATDYEYESPVLSDRLPLPEWNDLQSAGYLAHVRQPGPAAHAGGYTEHYACMRALHEFMASHILHC</sequence>
<reference evidence="14" key="1">
    <citation type="submission" date="2017-11" db="EMBL/GenBank/DDBJ databases">
        <title>The sensing device of the deep-sea amphipod.</title>
        <authorList>
            <person name="Kobayashi H."/>
            <person name="Nagahama T."/>
            <person name="Arai W."/>
            <person name="Sasagawa Y."/>
            <person name="Umeda M."/>
            <person name="Hayashi T."/>
            <person name="Nikaido I."/>
            <person name="Watanabe H."/>
            <person name="Oguri K."/>
            <person name="Kitazato H."/>
            <person name="Fujioka K."/>
            <person name="Kido Y."/>
            <person name="Takami H."/>
        </authorList>
    </citation>
    <scope>NUCLEOTIDE SEQUENCE</scope>
    <source>
        <tissue evidence="14">Whole body</tissue>
    </source>
</reference>
<evidence type="ECO:0000256" key="10">
    <source>
        <dbReference type="PROSITE-ProRule" id="PRU00175"/>
    </source>
</evidence>
<evidence type="ECO:0000259" key="12">
    <source>
        <dbReference type="PROSITE" id="PS50089"/>
    </source>
</evidence>
<evidence type="ECO:0000256" key="1">
    <source>
        <dbReference type="ARBA" id="ARBA00004123"/>
    </source>
</evidence>
<dbReference type="InterPro" id="IPR004575">
    <property type="entry name" value="MAT1/Tfb3"/>
</dbReference>
<dbReference type="InterPro" id="IPR017907">
    <property type="entry name" value="Znf_RING_CS"/>
</dbReference>
<dbReference type="InterPro" id="IPR057657">
    <property type="entry name" value="MAT1_CAK-anch"/>
</dbReference>
<evidence type="ECO:0000313" key="13">
    <source>
        <dbReference type="EMBL" id="LAB70386.1"/>
    </source>
</evidence>
<dbReference type="InterPro" id="IPR015877">
    <property type="entry name" value="MAT1_centre"/>
</dbReference>
<dbReference type="GO" id="GO:0005675">
    <property type="term" value="C:transcription factor TFIIH holo complex"/>
    <property type="evidence" value="ECO:0007669"/>
    <property type="project" value="InterPro"/>
</dbReference>
<keyword evidence="2" id="KW-0479">Metal-binding</keyword>
<feature type="domain" description="RING-type" evidence="12">
    <location>
        <begin position="17"/>
        <end position="61"/>
    </location>
</feature>
<accession>A0A2P2I8Y6</accession>
<dbReference type="SUPFAM" id="SSF57850">
    <property type="entry name" value="RING/U-box"/>
    <property type="match status" value="1"/>
</dbReference>
<keyword evidence="13" id="KW-0808">Transferase</keyword>
<dbReference type="Pfam" id="PF06391">
    <property type="entry name" value="MAT1"/>
    <property type="match status" value="1"/>
</dbReference>
<dbReference type="PANTHER" id="PTHR12683:SF13">
    <property type="entry name" value="CDK-ACTIVATING KINASE ASSEMBLY FACTOR MAT1"/>
    <property type="match status" value="1"/>
</dbReference>
<evidence type="ECO:0000256" key="6">
    <source>
        <dbReference type="ARBA" id="ARBA00074719"/>
    </source>
</evidence>
<protein>
    <recommendedName>
        <fullName evidence="6">CDK-activating kinase assembly factor MAT1</fullName>
    </recommendedName>
    <alternativeName>
        <fullName evidence="9">CDK7/cyclin-H assembly factor</fullName>
    </alternativeName>
    <alternativeName>
        <fullName evidence="7">Menage a trois</fullName>
    </alternativeName>
    <alternativeName>
        <fullName evidence="8">RING finger protein MAT1</fullName>
    </alternativeName>
</protein>
<keyword evidence="13" id="KW-0418">Kinase</keyword>
<comment type="subcellular location">
    <subcellularLocation>
        <location evidence="1">Nucleus</location>
    </subcellularLocation>
</comment>
<dbReference type="EMBL" id="IACT01005249">
    <property type="protein sequence ID" value="LAC24412.1"/>
    <property type="molecule type" value="mRNA"/>
</dbReference>
<evidence type="ECO:0000256" key="11">
    <source>
        <dbReference type="SAM" id="Coils"/>
    </source>
</evidence>
<dbReference type="PANTHER" id="PTHR12683">
    <property type="entry name" value="CDK-ACTIVATING KINASE ASSEMBLY FACTOR MAT1"/>
    <property type="match status" value="1"/>
</dbReference>
<dbReference type="EMBL" id="IACF01004797">
    <property type="protein sequence ID" value="LAB70386.1"/>
    <property type="molecule type" value="mRNA"/>
</dbReference>
<evidence type="ECO:0000256" key="3">
    <source>
        <dbReference type="ARBA" id="ARBA00022771"/>
    </source>
</evidence>
<reference evidence="13" key="2">
    <citation type="journal article" date="2018" name="Biosci. Biotechnol. Biochem.">
        <title>Polysaccharide hydrolase of the hadal zone amphipods Hirondellea gigas.</title>
        <authorList>
            <person name="Kobayashi H."/>
            <person name="Nagahama T."/>
            <person name="Arai W."/>
            <person name="Sasagawa Y."/>
            <person name="Umeda M."/>
            <person name="Hayashi T."/>
            <person name="Nikaido I."/>
            <person name="Watanabe H."/>
            <person name="Oguri K."/>
            <person name="Kitazato H."/>
            <person name="Fujioka K."/>
            <person name="Kido Y."/>
            <person name="Takami H."/>
        </authorList>
    </citation>
    <scope>NUCLEOTIDE SEQUENCE</scope>
    <source>
        <tissue evidence="13">Whole body</tissue>
    </source>
</reference>
<feature type="coiled-coil region" evidence="11">
    <location>
        <begin position="126"/>
        <end position="190"/>
    </location>
</feature>
<dbReference type="CDD" id="cd16517">
    <property type="entry name" value="RING-HC_MAT1"/>
    <property type="match status" value="1"/>
</dbReference>
<evidence type="ECO:0000256" key="7">
    <source>
        <dbReference type="ARBA" id="ARBA00077380"/>
    </source>
</evidence>
<dbReference type="PROSITE" id="PS50089">
    <property type="entry name" value="ZF_RING_2"/>
    <property type="match status" value="1"/>
</dbReference>
<dbReference type="InterPro" id="IPR001841">
    <property type="entry name" value="Znf_RING"/>
</dbReference>
<dbReference type="SMART" id="SM00184">
    <property type="entry name" value="RING"/>
    <property type="match status" value="1"/>
</dbReference>
<evidence type="ECO:0000256" key="9">
    <source>
        <dbReference type="ARBA" id="ARBA00083888"/>
    </source>
</evidence>
<evidence type="ECO:0000256" key="2">
    <source>
        <dbReference type="ARBA" id="ARBA00022723"/>
    </source>
</evidence>
<dbReference type="GO" id="GO:0061575">
    <property type="term" value="F:cyclin-dependent protein serine/threonine kinase activator activity"/>
    <property type="evidence" value="ECO:0007669"/>
    <property type="project" value="InterPro"/>
</dbReference>
<dbReference type="GO" id="GO:0006357">
    <property type="term" value="P:regulation of transcription by RNA polymerase II"/>
    <property type="evidence" value="ECO:0007669"/>
    <property type="project" value="TreeGrafter"/>
</dbReference>
<evidence type="ECO:0000313" key="14">
    <source>
        <dbReference type="EMBL" id="LAC24412.1"/>
    </source>
</evidence>
<dbReference type="FunFam" id="3.30.40.10:FF:000037">
    <property type="entry name" value="Cdk-activating kinase assembly factor MAT1, centre"/>
    <property type="match status" value="1"/>
</dbReference>
<dbReference type="AlphaFoldDB" id="A0A2P2I8Y6"/>
<keyword evidence="5" id="KW-0539">Nucleus</keyword>
<dbReference type="Gene3D" id="3.30.40.10">
    <property type="entry name" value="Zinc/RING finger domain, C3HC4 (zinc finger)"/>
    <property type="match status" value="1"/>
</dbReference>
<keyword evidence="3 10" id="KW-0863">Zinc-finger</keyword>
<evidence type="ECO:0000256" key="5">
    <source>
        <dbReference type="ARBA" id="ARBA00023242"/>
    </source>
</evidence>
<name>A0A2P2I8Y6_9CRUS</name>
<dbReference type="InterPro" id="IPR013083">
    <property type="entry name" value="Znf_RING/FYVE/PHD"/>
</dbReference>